<keyword evidence="12" id="KW-1185">Reference proteome</keyword>
<keyword evidence="5 9" id="KW-0697">Rotamase</keyword>
<dbReference type="PANTHER" id="PTHR47861:SF3">
    <property type="entry name" value="FKBP-TYPE PEPTIDYL-PROLYL CIS-TRANS ISOMERASE SLYD"/>
    <property type="match status" value="1"/>
</dbReference>
<evidence type="ECO:0000256" key="7">
    <source>
        <dbReference type="ARBA" id="ARBA00023235"/>
    </source>
</evidence>
<feature type="domain" description="PPIase FKBP-type" evidence="10">
    <location>
        <begin position="9"/>
        <end position="89"/>
    </location>
</feature>
<evidence type="ECO:0000256" key="5">
    <source>
        <dbReference type="ARBA" id="ARBA00023110"/>
    </source>
</evidence>
<dbReference type="PANTHER" id="PTHR47861">
    <property type="entry name" value="FKBP-TYPE PEPTIDYL-PROLYL CIS-TRANS ISOMERASE SLYD"/>
    <property type="match status" value="1"/>
</dbReference>
<dbReference type="EMBL" id="AP025730">
    <property type="protein sequence ID" value="BDI06114.1"/>
    <property type="molecule type" value="Genomic_DNA"/>
</dbReference>
<evidence type="ECO:0000256" key="2">
    <source>
        <dbReference type="ARBA" id="ARBA00004496"/>
    </source>
</evidence>
<dbReference type="GO" id="GO:0016853">
    <property type="term" value="F:isomerase activity"/>
    <property type="evidence" value="ECO:0007669"/>
    <property type="project" value="UniProtKB-KW"/>
</dbReference>
<dbReference type="Proteomes" id="UP001057498">
    <property type="component" value="Chromosome"/>
</dbReference>
<dbReference type="InterPro" id="IPR046357">
    <property type="entry name" value="PPIase_dom_sf"/>
</dbReference>
<organism evidence="11 12">
    <name type="scientific">Sphaerotilus microaerophilus</name>
    <dbReference type="NCBI Taxonomy" id="2914710"/>
    <lineage>
        <taxon>Bacteria</taxon>
        <taxon>Pseudomonadati</taxon>
        <taxon>Pseudomonadota</taxon>
        <taxon>Betaproteobacteria</taxon>
        <taxon>Burkholderiales</taxon>
        <taxon>Sphaerotilaceae</taxon>
        <taxon>Sphaerotilus</taxon>
    </lineage>
</organism>
<evidence type="ECO:0000313" key="12">
    <source>
        <dbReference type="Proteomes" id="UP001057498"/>
    </source>
</evidence>
<evidence type="ECO:0000256" key="3">
    <source>
        <dbReference type="ARBA" id="ARBA00006577"/>
    </source>
</evidence>
<dbReference type="InterPro" id="IPR001179">
    <property type="entry name" value="PPIase_FKBP_dom"/>
</dbReference>
<comment type="function">
    <text evidence="8">Also involved in hydrogenase metallocenter assembly, probably by participating in the nickel insertion step. This function in hydrogenase biosynthesis requires chaperone activity and the presence of the metal-binding domain, but not PPIase activity.</text>
</comment>
<comment type="subcellular location">
    <subcellularLocation>
        <location evidence="2">Cytoplasm</location>
    </subcellularLocation>
</comment>
<evidence type="ECO:0000256" key="4">
    <source>
        <dbReference type="ARBA" id="ARBA00022490"/>
    </source>
</evidence>
<evidence type="ECO:0000256" key="6">
    <source>
        <dbReference type="ARBA" id="ARBA00023186"/>
    </source>
</evidence>
<comment type="similarity">
    <text evidence="3">Belongs to the FKBP-type PPIase family.</text>
</comment>
<evidence type="ECO:0000256" key="9">
    <source>
        <dbReference type="PROSITE-ProRule" id="PRU00277"/>
    </source>
</evidence>
<comment type="catalytic activity">
    <reaction evidence="1 9">
        <text>[protein]-peptidylproline (omega=180) = [protein]-peptidylproline (omega=0)</text>
        <dbReference type="Rhea" id="RHEA:16237"/>
        <dbReference type="Rhea" id="RHEA-COMP:10747"/>
        <dbReference type="Rhea" id="RHEA-COMP:10748"/>
        <dbReference type="ChEBI" id="CHEBI:83833"/>
        <dbReference type="ChEBI" id="CHEBI:83834"/>
        <dbReference type="EC" id="5.2.1.8"/>
    </reaction>
</comment>
<keyword evidence="7 9" id="KW-0413">Isomerase</keyword>
<evidence type="ECO:0000256" key="1">
    <source>
        <dbReference type="ARBA" id="ARBA00000971"/>
    </source>
</evidence>
<sequence length="179" mass="19502">MIHIIMIIHAPCVVSLVWRLEDAQGQLIDELSEPLEFFLGGDDLLAKVEECLLGHQSGYSATLHLEPENAFGEYHAELVFFEERAIFPDEVGPGMQFEGPPEGSRTPDMPADVIYTVTEVYDSHVVLDGNHPLAGLALVLQLEVKGVREATDEEVDARTVGDSGLTVLGLGVPEDATLH</sequence>
<accession>A0ABM7YNQ0</accession>
<keyword evidence="4" id="KW-0963">Cytoplasm</keyword>
<evidence type="ECO:0000256" key="8">
    <source>
        <dbReference type="ARBA" id="ARBA00037071"/>
    </source>
</evidence>
<dbReference type="SUPFAM" id="SSF54534">
    <property type="entry name" value="FKBP-like"/>
    <property type="match status" value="1"/>
</dbReference>
<dbReference type="Gene3D" id="3.10.50.40">
    <property type="match status" value="1"/>
</dbReference>
<evidence type="ECO:0000259" key="10">
    <source>
        <dbReference type="PROSITE" id="PS50059"/>
    </source>
</evidence>
<reference evidence="11" key="1">
    <citation type="submission" date="2022-04" db="EMBL/GenBank/DDBJ databases">
        <title>Whole genome sequence of Sphaerotilus sp. FB-5.</title>
        <authorList>
            <person name="Takeda M."/>
            <person name="Narihara S."/>
            <person name="Akimoto M."/>
            <person name="Akimoto R."/>
            <person name="Nishiyashiki S."/>
            <person name="Murakami T."/>
        </authorList>
    </citation>
    <scope>NUCLEOTIDE SEQUENCE</scope>
    <source>
        <strain evidence="11">FB-5</strain>
    </source>
</reference>
<name>A0ABM7YNQ0_9BURK</name>
<keyword evidence="6" id="KW-0143">Chaperone</keyword>
<gene>
    <name evidence="11" type="ORF">CATMQ487_30840</name>
</gene>
<dbReference type="PROSITE" id="PS50059">
    <property type="entry name" value="FKBP_PPIASE"/>
    <property type="match status" value="1"/>
</dbReference>
<protein>
    <recommendedName>
        <fullName evidence="9">peptidylprolyl isomerase</fullName>
        <ecNumber evidence="9">5.2.1.8</ecNumber>
    </recommendedName>
</protein>
<evidence type="ECO:0000313" key="11">
    <source>
        <dbReference type="EMBL" id="BDI06114.1"/>
    </source>
</evidence>
<dbReference type="EC" id="5.2.1.8" evidence="9"/>
<proteinExistence type="inferred from homology"/>